<reference evidence="2" key="1">
    <citation type="submission" date="2021-03" db="EMBL/GenBank/DDBJ databases">
        <authorList>
            <person name="Tagirdzhanova G."/>
        </authorList>
    </citation>
    <scope>NUCLEOTIDE SEQUENCE</scope>
</reference>
<dbReference type="OrthoDB" id="3360643at2759"/>
<organism evidence="2 3">
    <name type="scientific">Heterodermia speciosa</name>
    <dbReference type="NCBI Taxonomy" id="116794"/>
    <lineage>
        <taxon>Eukaryota</taxon>
        <taxon>Fungi</taxon>
        <taxon>Dikarya</taxon>
        <taxon>Ascomycota</taxon>
        <taxon>Pezizomycotina</taxon>
        <taxon>Lecanoromycetes</taxon>
        <taxon>OSLEUM clade</taxon>
        <taxon>Lecanoromycetidae</taxon>
        <taxon>Caliciales</taxon>
        <taxon>Physciaceae</taxon>
        <taxon>Heterodermia</taxon>
    </lineage>
</organism>
<evidence type="ECO:0000313" key="2">
    <source>
        <dbReference type="EMBL" id="CAF9933124.1"/>
    </source>
</evidence>
<dbReference type="EMBL" id="CAJPDS010000066">
    <property type="protein sequence ID" value="CAF9933124.1"/>
    <property type="molecule type" value="Genomic_DNA"/>
</dbReference>
<gene>
    <name evidence="2" type="ORF">HETSPECPRED_008544</name>
</gene>
<accession>A0A8H3FYC9</accession>
<evidence type="ECO:0000313" key="3">
    <source>
        <dbReference type="Proteomes" id="UP000664521"/>
    </source>
</evidence>
<protein>
    <submittedName>
        <fullName evidence="2">Uncharacterized protein</fullName>
    </submittedName>
</protein>
<comment type="caution">
    <text evidence="2">The sequence shown here is derived from an EMBL/GenBank/DDBJ whole genome shotgun (WGS) entry which is preliminary data.</text>
</comment>
<proteinExistence type="predicted"/>
<dbReference type="Proteomes" id="UP000664521">
    <property type="component" value="Unassembled WGS sequence"/>
</dbReference>
<name>A0A8H3FYC9_9LECA</name>
<feature type="chain" id="PRO_5034111353" evidence="1">
    <location>
        <begin position="20"/>
        <end position="282"/>
    </location>
</feature>
<sequence>MKSLLLSLVACSLLSPVLCDQNPDFDSSQSASGWYFVRFNLPAGEQLTSVTGEMIVPPLEPTNGGTYYIWPGLETSTYDGIYQNVLSGTDSGTWAYFSGYCCTNPTLPWSDNLFVYEGQTLSYRNVLTDTTWATTQGNIDTGEVDNNSFDALVGKTFQSAVFAIELYSESWNFGPMTFQNIAITGTGSDASWCNETPENWQNGADYTISDLSATVDDFGVTCNIGSIVLNQPAAPAVKARTVTKTSSATVTPTPTGNAGVRTLPASGVWGCFSVLLLVFCSL</sequence>
<keyword evidence="1" id="KW-0732">Signal</keyword>
<evidence type="ECO:0000256" key="1">
    <source>
        <dbReference type="SAM" id="SignalP"/>
    </source>
</evidence>
<feature type="signal peptide" evidence="1">
    <location>
        <begin position="1"/>
        <end position="19"/>
    </location>
</feature>
<dbReference type="AlphaFoldDB" id="A0A8H3FYC9"/>
<keyword evidence="3" id="KW-1185">Reference proteome</keyword>